<dbReference type="eggNOG" id="COG0688">
    <property type="taxonomic scope" value="Bacteria"/>
</dbReference>
<evidence type="ECO:0000256" key="7">
    <source>
        <dbReference type="ARBA" id="ARBA00023209"/>
    </source>
</evidence>
<organism evidence="12 13">
    <name type="scientific">Pseudobacteroides cellulosolvens ATCC 35603 = DSM 2933</name>
    <dbReference type="NCBI Taxonomy" id="398512"/>
    <lineage>
        <taxon>Bacteria</taxon>
        <taxon>Bacillati</taxon>
        <taxon>Bacillota</taxon>
        <taxon>Clostridia</taxon>
        <taxon>Eubacteriales</taxon>
        <taxon>Oscillospiraceae</taxon>
        <taxon>Pseudobacteroides</taxon>
    </lineage>
</organism>
<evidence type="ECO:0000256" key="5">
    <source>
        <dbReference type="ARBA" id="ARBA00023136"/>
    </source>
</evidence>
<keyword evidence="5 11" id="KW-0472">Membrane</keyword>
<accession>A0A0L6JVV9</accession>
<evidence type="ECO:0000256" key="4">
    <source>
        <dbReference type="ARBA" id="ARBA00023098"/>
    </source>
</evidence>
<comment type="function">
    <text evidence="11">Catalyzes the formation of phosphatidylethanolamine (PtdEtn) from phosphatidylserine (PtdSer).</text>
</comment>
<feature type="chain" id="PRO_5023553719" description="Phosphatidylserine decarboxylase beta chain" evidence="11">
    <location>
        <begin position="1"/>
        <end position="255"/>
    </location>
</feature>
<reference evidence="13" key="1">
    <citation type="submission" date="2015-07" db="EMBL/GenBank/DDBJ databases">
        <title>Near-Complete Genome Sequence of the Cellulolytic Bacterium Bacteroides (Pseudobacteroides) cellulosolvens ATCC 35603.</title>
        <authorList>
            <person name="Dassa B."/>
            <person name="Utturkar S.M."/>
            <person name="Klingeman D.M."/>
            <person name="Hurt R.A."/>
            <person name="Keller M."/>
            <person name="Xu J."/>
            <person name="Reddy Y.H.K."/>
            <person name="Borovok I."/>
            <person name="Grinberg I.R."/>
            <person name="Lamed R."/>
            <person name="Zhivin O."/>
            <person name="Bayer E.A."/>
            <person name="Brown S.D."/>
        </authorList>
    </citation>
    <scope>NUCLEOTIDE SEQUENCE [LARGE SCALE GENOMIC DNA]</scope>
    <source>
        <strain evidence="13">DSM 2933</strain>
    </source>
</reference>
<keyword evidence="4 11" id="KW-0443">Lipid metabolism</keyword>
<dbReference type="Pfam" id="PF02666">
    <property type="entry name" value="PS_Dcarbxylase"/>
    <property type="match status" value="1"/>
</dbReference>
<keyword evidence="11" id="KW-1003">Cell membrane</keyword>
<comment type="pathway">
    <text evidence="1">Lipid metabolism.</text>
</comment>
<dbReference type="InterPro" id="IPR003817">
    <property type="entry name" value="PS_Dcarbxylase"/>
</dbReference>
<evidence type="ECO:0000256" key="6">
    <source>
        <dbReference type="ARBA" id="ARBA00023145"/>
    </source>
</evidence>
<comment type="pathway">
    <text evidence="11">Phospholipid metabolism; phosphatidylethanolamine biosynthesis; phosphatidylethanolamine from CDP-diacylglycerol: step 2/2.</text>
</comment>
<feature type="active site" description="Charge relay system; for autoendoproteolytic cleavage activity" evidence="11">
    <location>
        <position position="113"/>
    </location>
</feature>
<dbReference type="AlphaFoldDB" id="A0A0L6JVV9"/>
<dbReference type="GO" id="GO:0006646">
    <property type="term" value="P:phosphatidylethanolamine biosynthetic process"/>
    <property type="evidence" value="ECO:0007669"/>
    <property type="project" value="UniProtKB-UniRule"/>
</dbReference>
<dbReference type="InterPro" id="IPR033179">
    <property type="entry name" value="PSD_type2_pro"/>
</dbReference>
<dbReference type="Proteomes" id="UP000036923">
    <property type="component" value="Unassembled WGS sequence"/>
</dbReference>
<keyword evidence="7 11" id="KW-0594">Phospholipid biosynthesis</keyword>
<dbReference type="EC" id="4.1.1.65" evidence="11"/>
<comment type="subcellular location">
    <subcellularLocation>
        <location evidence="11">Cell membrane</location>
        <topology evidence="11">Peripheral membrane protein</topology>
    </subcellularLocation>
</comment>
<keyword evidence="10 11" id="KW-0670">Pyruvate</keyword>
<dbReference type="RefSeq" id="WP_036945022.1">
    <property type="nucleotide sequence ID" value="NZ_JQKC01000041.1"/>
</dbReference>
<dbReference type="GO" id="GO:0004609">
    <property type="term" value="F:phosphatidylserine decarboxylase activity"/>
    <property type="evidence" value="ECO:0007669"/>
    <property type="project" value="UniProtKB-UniRule"/>
</dbReference>
<keyword evidence="9 11" id="KW-1208">Phospholipid metabolism</keyword>
<comment type="similarity">
    <text evidence="11">Belongs to the phosphatidylserine decarboxylase family. PSD-B subfamily. Prokaryotic type II sub-subfamily.</text>
</comment>
<dbReference type="GO" id="GO:0005886">
    <property type="term" value="C:plasma membrane"/>
    <property type="evidence" value="ECO:0007669"/>
    <property type="project" value="UniProtKB-SubCell"/>
</dbReference>
<dbReference type="OrthoDB" id="9802030at2"/>
<evidence type="ECO:0000313" key="12">
    <source>
        <dbReference type="EMBL" id="KNY30006.1"/>
    </source>
</evidence>
<evidence type="ECO:0000256" key="11">
    <source>
        <dbReference type="HAMAP-Rule" id="MF_00663"/>
    </source>
</evidence>
<keyword evidence="13" id="KW-1185">Reference proteome</keyword>
<protein>
    <recommendedName>
        <fullName evidence="11">Phosphatidylserine decarboxylase proenzyme</fullName>
        <ecNumber evidence="11">4.1.1.65</ecNumber>
    </recommendedName>
    <component>
        <recommendedName>
            <fullName evidence="11">Phosphatidylserine decarboxylase alpha chain</fullName>
        </recommendedName>
    </component>
    <component>
        <recommendedName>
            <fullName evidence="11">Phosphatidylserine decarboxylase beta chain</fullName>
        </recommendedName>
    </component>
</protein>
<dbReference type="PANTHER" id="PTHR10067">
    <property type="entry name" value="PHOSPHATIDYLSERINE DECARBOXYLASE"/>
    <property type="match status" value="1"/>
</dbReference>
<dbReference type="STRING" id="398512.Bccel_5283"/>
<keyword evidence="6 11" id="KW-0865">Zymogen</keyword>
<evidence type="ECO:0000256" key="1">
    <source>
        <dbReference type="ARBA" id="ARBA00005189"/>
    </source>
</evidence>
<proteinExistence type="inferred from homology"/>
<dbReference type="UniPathway" id="UPA00558">
    <property type="reaction ID" value="UER00616"/>
</dbReference>
<dbReference type="NCBIfam" id="TIGR00163">
    <property type="entry name" value="PS_decarb"/>
    <property type="match status" value="1"/>
</dbReference>
<dbReference type="EMBL" id="LGTC01000001">
    <property type="protein sequence ID" value="KNY30006.1"/>
    <property type="molecule type" value="Genomic_DNA"/>
</dbReference>
<evidence type="ECO:0000256" key="3">
    <source>
        <dbReference type="ARBA" id="ARBA00022793"/>
    </source>
</evidence>
<feature type="active site" description="Charge relay system; for autoendoproteolytic cleavage activity" evidence="11">
    <location>
        <position position="169"/>
    </location>
</feature>
<dbReference type="PANTHER" id="PTHR10067:SF17">
    <property type="entry name" value="PHOSPHATIDYLSERINE DECARBOXYLASE PROENZYME 2"/>
    <property type="match status" value="1"/>
</dbReference>
<sequence length="295" mass="33385">MIKVYNRRTKGYEVENVAGGKFLNALYGTVPGKMGLELLVKRKFYSYVSGVFCDSRKSAGLIKKFINSYNIDVSECQDEVGSFQTFNEFFIRKMKPHMRPYDNEPGKLLSPGDGRMYAWKDIEINKLVQVKGISYSLRDLLRDDSLASRYEGGILVILRLCPLDYHRFHFIDGGTCSKTVKIKGHYYSVNPAALRQVARLYCQNKREYSVFKSDNFGDVLYIEVGATSVGSIIQTYIPDQRVLRGDEKGYFKFGGSTLIMLLEKGAANIDDEILEQTEAGFETRVLAGEVIGSKK</sequence>
<evidence type="ECO:0000256" key="10">
    <source>
        <dbReference type="ARBA" id="ARBA00023317"/>
    </source>
</evidence>
<feature type="site" description="Cleavage (non-hydrolytic); by autocatalysis" evidence="11">
    <location>
        <begin position="255"/>
        <end position="256"/>
    </location>
</feature>
<feature type="chain" id="PRO_5023553718" description="Phosphatidylserine decarboxylase alpha chain" evidence="11">
    <location>
        <begin position="256"/>
        <end position="295"/>
    </location>
</feature>
<feature type="modified residue" description="Pyruvic acid (Ser); by autocatalysis" evidence="11">
    <location>
        <position position="256"/>
    </location>
</feature>
<keyword evidence="2 11" id="KW-0444">Lipid biosynthesis</keyword>
<comment type="cofactor">
    <cofactor evidence="11">
        <name>pyruvate</name>
        <dbReference type="ChEBI" id="CHEBI:15361"/>
    </cofactor>
    <text evidence="11">Binds 1 pyruvoyl group covalently per subunit.</text>
</comment>
<dbReference type="NCBIfam" id="NF001941">
    <property type="entry name" value="PRK00723.1"/>
    <property type="match status" value="1"/>
</dbReference>
<feature type="active site" description="Charge relay system; for autoendoproteolytic cleavage activity" evidence="11">
    <location>
        <position position="256"/>
    </location>
</feature>
<evidence type="ECO:0000256" key="9">
    <source>
        <dbReference type="ARBA" id="ARBA00023264"/>
    </source>
</evidence>
<keyword evidence="8 11" id="KW-0456">Lyase</keyword>
<comment type="subunit">
    <text evidence="11">Heterodimer of a large membrane-associated beta subunit and a small pyruvoyl-containing alpha subunit.</text>
</comment>
<dbReference type="PATRIC" id="fig|398512.5.peg.5538"/>
<comment type="PTM">
    <text evidence="11">Is synthesized initially as an inactive proenzyme. Formation of the active enzyme involves a self-maturation process in which the active site pyruvoyl group is generated from an internal serine residue via an autocatalytic post-translational modification. Two non-identical subunits are generated from the proenzyme in this reaction, and the pyruvate is formed at the N-terminus of the alpha chain, which is derived from the carboxyl end of the proenzyme. The autoendoproteolytic cleavage occurs by a canonical serine protease mechanism, in which the side chain hydroxyl group of the serine supplies its oxygen atom to form the C-terminus of the beta chain, while the remainder of the serine residue undergoes an oxidative deamination to produce ammonia and the pyruvoyl prosthetic group on the alpha chain. During this reaction, the Ser that is part of the protease active site of the proenzyme becomes the pyruvoyl prosthetic group, which constitutes an essential element of the active site of the mature decarboxylase.</text>
</comment>
<feature type="active site" description="Schiff-base intermediate with substrate; via pyruvic acid; for decarboxylase activity" evidence="11">
    <location>
        <position position="256"/>
    </location>
</feature>
<evidence type="ECO:0000313" key="13">
    <source>
        <dbReference type="Proteomes" id="UP000036923"/>
    </source>
</evidence>
<gene>
    <name evidence="11" type="primary">psd</name>
    <name evidence="12" type="ORF">Bccel_5283</name>
</gene>
<evidence type="ECO:0000256" key="2">
    <source>
        <dbReference type="ARBA" id="ARBA00022516"/>
    </source>
</evidence>
<dbReference type="InterPro" id="IPR033177">
    <property type="entry name" value="PSD-B"/>
</dbReference>
<name>A0A0L6JVV9_9FIRM</name>
<comment type="catalytic activity">
    <reaction evidence="11">
        <text>a 1,2-diacyl-sn-glycero-3-phospho-L-serine + H(+) = a 1,2-diacyl-sn-glycero-3-phosphoethanolamine + CO2</text>
        <dbReference type="Rhea" id="RHEA:20828"/>
        <dbReference type="ChEBI" id="CHEBI:15378"/>
        <dbReference type="ChEBI" id="CHEBI:16526"/>
        <dbReference type="ChEBI" id="CHEBI:57262"/>
        <dbReference type="ChEBI" id="CHEBI:64612"/>
        <dbReference type="EC" id="4.1.1.65"/>
    </reaction>
</comment>
<dbReference type="HAMAP" id="MF_00663">
    <property type="entry name" value="PS_decarb_PSD_B_type2"/>
    <property type="match status" value="1"/>
</dbReference>
<comment type="caution">
    <text evidence="12">The sequence shown here is derived from an EMBL/GenBank/DDBJ whole genome shotgun (WGS) entry which is preliminary data.</text>
</comment>
<keyword evidence="3 11" id="KW-0210">Decarboxylase</keyword>
<evidence type="ECO:0000256" key="8">
    <source>
        <dbReference type="ARBA" id="ARBA00023239"/>
    </source>
</evidence>